<dbReference type="SUPFAM" id="SSF54236">
    <property type="entry name" value="Ubiquitin-like"/>
    <property type="match status" value="1"/>
</dbReference>
<dbReference type="InterPro" id="IPR024737">
    <property type="entry name" value="Get5_N"/>
</dbReference>
<accession>A0A1V8SZP9</accession>
<feature type="compositionally biased region" description="Basic and acidic residues" evidence="1">
    <location>
        <begin position="18"/>
        <end position="28"/>
    </location>
</feature>
<reference evidence="4" key="1">
    <citation type="submission" date="2017-03" db="EMBL/GenBank/DDBJ databases">
        <title>Genomes of endolithic fungi from Antarctica.</title>
        <authorList>
            <person name="Coleine C."/>
            <person name="Masonjones S."/>
            <person name="Stajich J.E."/>
        </authorList>
    </citation>
    <scope>NUCLEOTIDE SEQUENCE [LARGE SCALE GENOMIC DNA]</scope>
    <source>
        <strain evidence="4">CCFEE 5527</strain>
    </source>
</reference>
<feature type="compositionally biased region" description="Polar residues" evidence="1">
    <location>
        <begin position="32"/>
        <end position="42"/>
    </location>
</feature>
<evidence type="ECO:0000313" key="4">
    <source>
        <dbReference type="Proteomes" id="UP000192596"/>
    </source>
</evidence>
<feature type="region of interest" description="Disordered" evidence="1">
    <location>
        <begin position="18"/>
        <end position="56"/>
    </location>
</feature>
<dbReference type="Gene3D" id="3.10.20.90">
    <property type="entry name" value="Phosphatidylinositol 3-kinase Catalytic Subunit, Chain A, domain 1"/>
    <property type="match status" value="1"/>
</dbReference>
<comment type="caution">
    <text evidence="3">The sequence shown here is derived from an EMBL/GenBank/DDBJ whole genome shotgun (WGS) entry which is preliminary data.</text>
</comment>
<keyword evidence="4" id="KW-1185">Reference proteome</keyword>
<organism evidence="3 4">
    <name type="scientific">Cryoendolithus antarcticus</name>
    <dbReference type="NCBI Taxonomy" id="1507870"/>
    <lineage>
        <taxon>Eukaryota</taxon>
        <taxon>Fungi</taxon>
        <taxon>Dikarya</taxon>
        <taxon>Ascomycota</taxon>
        <taxon>Pezizomycotina</taxon>
        <taxon>Dothideomycetes</taxon>
        <taxon>Dothideomycetidae</taxon>
        <taxon>Cladosporiales</taxon>
        <taxon>Cladosporiaceae</taxon>
        <taxon>Cryoendolithus</taxon>
    </lineage>
</organism>
<dbReference type="EMBL" id="NAJO01000021">
    <property type="protein sequence ID" value="OQO04643.1"/>
    <property type="molecule type" value="Genomic_DNA"/>
</dbReference>
<dbReference type="Pfam" id="PF17183">
    <property type="entry name" value="Get5_C"/>
    <property type="match status" value="1"/>
</dbReference>
<evidence type="ECO:0000256" key="1">
    <source>
        <dbReference type="SAM" id="MobiDB-lite"/>
    </source>
</evidence>
<sequence>MSEVTFAKSFLSQLDKKPIKLPSDHVSDPRQYPNQSPFTLPRQTHPFPRRAVGAGAKVGDKEATVSITLAPVRGGEGPVKLEGVGLDTSIHDLKTRYAEKTSLPQEKIKLLYNKKPAGDLKTLKDLGVTGSTVELGVMVLGGASAAVTPAAVEKGNPVDAAVPAVPVVPAAGGEDKMDVDDPPPVVPGPGSETAKAEAEGKSEGPSGPGALNTGEFWTDLQEFLTQRLRDAEEAERLIKVFKIAWISSKE</sequence>
<dbReference type="InterPro" id="IPR000626">
    <property type="entry name" value="Ubiquitin-like_dom"/>
</dbReference>
<dbReference type="InterPro" id="IPR029071">
    <property type="entry name" value="Ubiquitin-like_domsf"/>
</dbReference>
<evidence type="ECO:0000259" key="2">
    <source>
        <dbReference type="PROSITE" id="PS50053"/>
    </source>
</evidence>
<dbReference type="AlphaFoldDB" id="A0A1V8SZP9"/>
<gene>
    <name evidence="3" type="ORF">B0A48_09565</name>
</gene>
<dbReference type="OrthoDB" id="5366541at2759"/>
<protein>
    <recommendedName>
        <fullName evidence="2">Ubiquitin-like domain-containing protein</fullName>
    </recommendedName>
</protein>
<dbReference type="InterPro" id="IPR049256">
    <property type="entry name" value="Get5_C"/>
</dbReference>
<dbReference type="Gene3D" id="1.10.286.70">
    <property type="entry name" value="Get5 dimerization domain"/>
    <property type="match status" value="1"/>
</dbReference>
<evidence type="ECO:0000313" key="3">
    <source>
        <dbReference type="EMBL" id="OQO04643.1"/>
    </source>
</evidence>
<name>A0A1V8SZP9_9PEZI</name>
<dbReference type="Pfam" id="PF12754">
    <property type="entry name" value="Get5_N"/>
    <property type="match status" value="1"/>
</dbReference>
<dbReference type="InParanoid" id="A0A1V8SZP9"/>
<dbReference type="PROSITE" id="PS50053">
    <property type="entry name" value="UBIQUITIN_2"/>
    <property type="match status" value="1"/>
</dbReference>
<dbReference type="STRING" id="1507870.A0A1V8SZP9"/>
<feature type="region of interest" description="Disordered" evidence="1">
    <location>
        <begin position="172"/>
        <end position="214"/>
    </location>
</feature>
<dbReference type="Proteomes" id="UP000192596">
    <property type="component" value="Unassembled WGS sequence"/>
</dbReference>
<dbReference type="CDD" id="cd17039">
    <property type="entry name" value="Ubl_ubiquitin_like"/>
    <property type="match status" value="1"/>
</dbReference>
<feature type="domain" description="Ubiquitin-like" evidence="2">
    <location>
        <begin position="65"/>
        <end position="128"/>
    </location>
</feature>
<proteinExistence type="predicted"/>